<dbReference type="GO" id="GO:0016538">
    <property type="term" value="F:cyclin-dependent protein serine/threonine kinase regulator activity"/>
    <property type="evidence" value="ECO:0007669"/>
    <property type="project" value="TreeGrafter"/>
</dbReference>
<name>A0A1E3P340_WICAA</name>
<dbReference type="SMART" id="SM00385">
    <property type="entry name" value="CYCLIN"/>
    <property type="match status" value="1"/>
</dbReference>
<gene>
    <name evidence="4" type="ORF">WICANDRAFT_17598</name>
</gene>
<organism evidence="4 5">
    <name type="scientific">Wickerhamomyces anomalus (strain ATCC 58044 / CBS 1984 / NCYC 433 / NRRL Y-366-8)</name>
    <name type="common">Yeast</name>
    <name type="synonym">Hansenula anomala</name>
    <dbReference type="NCBI Taxonomy" id="683960"/>
    <lineage>
        <taxon>Eukaryota</taxon>
        <taxon>Fungi</taxon>
        <taxon>Dikarya</taxon>
        <taxon>Ascomycota</taxon>
        <taxon>Saccharomycotina</taxon>
        <taxon>Saccharomycetes</taxon>
        <taxon>Phaffomycetales</taxon>
        <taxon>Wickerhamomycetaceae</taxon>
        <taxon>Wickerhamomyces</taxon>
    </lineage>
</organism>
<dbReference type="InterPro" id="IPR036915">
    <property type="entry name" value="Cyclin-like_sf"/>
</dbReference>
<dbReference type="AlphaFoldDB" id="A0A1E3P340"/>
<dbReference type="EMBL" id="KV454210">
    <property type="protein sequence ID" value="ODQ59624.1"/>
    <property type="molecule type" value="Genomic_DNA"/>
</dbReference>
<keyword evidence="1" id="KW-0195">Cyclin</keyword>
<evidence type="ECO:0000313" key="4">
    <source>
        <dbReference type="EMBL" id="ODQ59624.1"/>
    </source>
</evidence>
<proteinExistence type="inferred from homology"/>
<dbReference type="GO" id="GO:0019901">
    <property type="term" value="F:protein kinase binding"/>
    <property type="evidence" value="ECO:0007669"/>
    <property type="project" value="InterPro"/>
</dbReference>
<feature type="region of interest" description="Disordered" evidence="2">
    <location>
        <begin position="210"/>
        <end position="230"/>
    </location>
</feature>
<dbReference type="InterPro" id="IPR013922">
    <property type="entry name" value="Cyclin_PHO80-like"/>
</dbReference>
<dbReference type="PIRSF" id="PIRSF016511">
    <property type="entry name" value="Cyclin_Pcl"/>
    <property type="match status" value="1"/>
</dbReference>
<evidence type="ECO:0000313" key="5">
    <source>
        <dbReference type="Proteomes" id="UP000094112"/>
    </source>
</evidence>
<dbReference type="GO" id="GO:0005634">
    <property type="term" value="C:nucleus"/>
    <property type="evidence" value="ECO:0007669"/>
    <property type="project" value="TreeGrafter"/>
</dbReference>
<dbReference type="GO" id="GO:0000307">
    <property type="term" value="C:cyclin-dependent protein kinase holoenzyme complex"/>
    <property type="evidence" value="ECO:0007669"/>
    <property type="project" value="TreeGrafter"/>
</dbReference>
<dbReference type="GO" id="GO:0051726">
    <property type="term" value="P:regulation of cell cycle"/>
    <property type="evidence" value="ECO:0007669"/>
    <property type="project" value="InterPro"/>
</dbReference>
<dbReference type="PANTHER" id="PTHR15615">
    <property type="match status" value="1"/>
</dbReference>
<dbReference type="InterPro" id="IPR006671">
    <property type="entry name" value="Cyclin_N"/>
</dbReference>
<reference evidence="4 5" key="1">
    <citation type="journal article" date="2016" name="Proc. Natl. Acad. Sci. U.S.A.">
        <title>Comparative genomics of biotechnologically important yeasts.</title>
        <authorList>
            <person name="Riley R."/>
            <person name="Haridas S."/>
            <person name="Wolfe K.H."/>
            <person name="Lopes M.R."/>
            <person name="Hittinger C.T."/>
            <person name="Goeker M."/>
            <person name="Salamov A.A."/>
            <person name="Wisecaver J.H."/>
            <person name="Long T.M."/>
            <person name="Calvey C.H."/>
            <person name="Aerts A.L."/>
            <person name="Barry K.W."/>
            <person name="Choi C."/>
            <person name="Clum A."/>
            <person name="Coughlan A.Y."/>
            <person name="Deshpande S."/>
            <person name="Douglass A.P."/>
            <person name="Hanson S.J."/>
            <person name="Klenk H.-P."/>
            <person name="LaButti K.M."/>
            <person name="Lapidus A."/>
            <person name="Lindquist E.A."/>
            <person name="Lipzen A.M."/>
            <person name="Meier-Kolthoff J.P."/>
            <person name="Ohm R.A."/>
            <person name="Otillar R.P."/>
            <person name="Pangilinan J.L."/>
            <person name="Peng Y."/>
            <person name="Rokas A."/>
            <person name="Rosa C.A."/>
            <person name="Scheuner C."/>
            <person name="Sibirny A.A."/>
            <person name="Slot J.C."/>
            <person name="Stielow J.B."/>
            <person name="Sun H."/>
            <person name="Kurtzman C.P."/>
            <person name="Blackwell M."/>
            <person name="Grigoriev I.V."/>
            <person name="Jeffries T.W."/>
        </authorList>
    </citation>
    <scope>NUCLEOTIDE SEQUENCE [LARGE SCALE GENOMIC DNA]</scope>
    <source>
        <strain evidence="5">ATCC 58044 / CBS 1984 / NCYC 433 / NRRL Y-366-8</strain>
    </source>
</reference>
<feature type="domain" description="Cyclin-like" evidence="3">
    <location>
        <begin position="59"/>
        <end position="147"/>
    </location>
</feature>
<dbReference type="Gene3D" id="1.10.472.10">
    <property type="entry name" value="Cyclin-like"/>
    <property type="match status" value="1"/>
</dbReference>
<dbReference type="SUPFAM" id="SSF47954">
    <property type="entry name" value="Cyclin-like"/>
    <property type="match status" value="1"/>
</dbReference>
<dbReference type="InterPro" id="IPR012104">
    <property type="entry name" value="PHO85_cyclin_1/2/9"/>
</dbReference>
<dbReference type="PANTHER" id="PTHR15615:SF10">
    <property type="entry name" value="PHO85 CYCLIN-2-RELATED"/>
    <property type="match status" value="1"/>
</dbReference>
<sequence length="230" mass="25727">MTDKEALYHFNKKSVNSEMVQYLVDTTYSVIKVKPTLSSSYPSPPNSPDAYSQPVQLFEFIRRLIKHSNVQTPTLMSTLVYLARLRAILPSNVYGIETTRHRIFLGCLILAAKSLNDSSPINKHWAAYTDGLLSIQEVNTIERELLEYLNWDLSITSQDLYNSLSFFLIPIKAKLKKVAENDLLTRQKHFISTTPSSTRLASLVAPKCVSNSSSASSVPSLMSSSSSRST</sequence>
<evidence type="ECO:0000259" key="3">
    <source>
        <dbReference type="SMART" id="SM00385"/>
    </source>
</evidence>
<dbReference type="Pfam" id="PF00134">
    <property type="entry name" value="Cyclin_N"/>
    <property type="match status" value="1"/>
</dbReference>
<dbReference type="GeneID" id="30197998"/>
<evidence type="ECO:0000256" key="2">
    <source>
        <dbReference type="SAM" id="MobiDB-lite"/>
    </source>
</evidence>
<keyword evidence="5" id="KW-1185">Reference proteome</keyword>
<dbReference type="InterPro" id="IPR013763">
    <property type="entry name" value="Cyclin-like_dom"/>
</dbReference>
<dbReference type="CDD" id="cd20557">
    <property type="entry name" value="CYCLIN_ScPCL1-like"/>
    <property type="match status" value="1"/>
</dbReference>
<dbReference type="STRING" id="683960.A0A1E3P340"/>
<evidence type="ECO:0000256" key="1">
    <source>
        <dbReference type="RuleBase" id="RU000383"/>
    </source>
</evidence>
<feature type="non-terminal residue" evidence="4">
    <location>
        <position position="230"/>
    </location>
</feature>
<dbReference type="Proteomes" id="UP000094112">
    <property type="component" value="Unassembled WGS sequence"/>
</dbReference>
<comment type="similarity">
    <text evidence="1">Belongs to the cyclin family.</text>
</comment>
<dbReference type="RefSeq" id="XP_019038831.1">
    <property type="nucleotide sequence ID" value="XM_019180752.1"/>
</dbReference>
<dbReference type="OrthoDB" id="10250320at2759"/>
<protein>
    <recommendedName>
        <fullName evidence="3">Cyclin-like domain-containing protein</fullName>
    </recommendedName>
</protein>
<accession>A0A1E3P340</accession>